<sequence length="154" mass="16695">MAIVQVESALIPVPVQKPATAEVMGLVHTEMDPATGKRLAPKSDHFLYELITGRFVDQDHAVGIFDVRVGPPSQNRFQVAKRLNGGAHFDSKRGGISVNLTDFGHGIGSTHITEIGLTLQPIGVFRVKHRQIAAHQRKAAQPVFEMAHTDDSGS</sequence>
<comment type="caution">
    <text evidence="1">The sequence shown here is derived from an EMBL/GenBank/DDBJ whole genome shotgun (WGS) entry which is preliminary data.</text>
</comment>
<evidence type="ECO:0000313" key="1">
    <source>
        <dbReference type="EMBL" id="MPM68539.1"/>
    </source>
</evidence>
<name>A0A645BSZ3_9ZZZZ</name>
<protein>
    <submittedName>
        <fullName evidence="1">Uncharacterized protein</fullName>
    </submittedName>
</protein>
<organism evidence="1">
    <name type="scientific">bioreactor metagenome</name>
    <dbReference type="NCBI Taxonomy" id="1076179"/>
    <lineage>
        <taxon>unclassified sequences</taxon>
        <taxon>metagenomes</taxon>
        <taxon>ecological metagenomes</taxon>
    </lineage>
</organism>
<proteinExistence type="predicted"/>
<accession>A0A645BSZ3</accession>
<reference evidence="1" key="1">
    <citation type="submission" date="2019-08" db="EMBL/GenBank/DDBJ databases">
        <authorList>
            <person name="Kucharzyk K."/>
            <person name="Murdoch R.W."/>
            <person name="Higgins S."/>
            <person name="Loffler F."/>
        </authorList>
    </citation>
    <scope>NUCLEOTIDE SEQUENCE</scope>
</reference>
<gene>
    <name evidence="1" type="ORF">SDC9_115472</name>
</gene>
<dbReference type="AlphaFoldDB" id="A0A645BSZ3"/>
<dbReference type="EMBL" id="VSSQ01022311">
    <property type="protein sequence ID" value="MPM68539.1"/>
    <property type="molecule type" value="Genomic_DNA"/>
</dbReference>